<keyword evidence="4" id="KW-0342">GTP-binding</keyword>
<dbReference type="InterPro" id="IPR022163">
    <property type="entry name" value="GTP_CH_N"/>
</dbReference>
<dbReference type="GO" id="GO:0009231">
    <property type="term" value="P:riboflavin biosynthetic process"/>
    <property type="evidence" value="ECO:0007669"/>
    <property type="project" value="InterPro"/>
</dbReference>
<evidence type="ECO:0000256" key="5">
    <source>
        <dbReference type="SAM" id="MobiDB-lite"/>
    </source>
</evidence>
<evidence type="ECO:0000259" key="7">
    <source>
        <dbReference type="Pfam" id="PF12471"/>
    </source>
</evidence>
<dbReference type="Proteomes" id="UP001303760">
    <property type="component" value="Unassembled WGS sequence"/>
</dbReference>
<evidence type="ECO:0000256" key="3">
    <source>
        <dbReference type="ARBA" id="ARBA00022801"/>
    </source>
</evidence>
<keyword evidence="3" id="KW-0378">Hydrolase</keyword>
<accession>A0AAN7HF60</accession>
<dbReference type="Gene3D" id="3.40.50.10990">
    <property type="entry name" value="GTP cyclohydrolase II"/>
    <property type="match status" value="1"/>
</dbReference>
<dbReference type="AlphaFoldDB" id="A0AAN7HF60"/>
<dbReference type="Pfam" id="PF12471">
    <property type="entry name" value="GTP_CH_N"/>
    <property type="match status" value="1"/>
</dbReference>
<dbReference type="Pfam" id="PF00925">
    <property type="entry name" value="GTP_cyclohydro2"/>
    <property type="match status" value="1"/>
</dbReference>
<proteinExistence type="inferred from homology"/>
<evidence type="ECO:0000256" key="4">
    <source>
        <dbReference type="ARBA" id="ARBA00023134"/>
    </source>
</evidence>
<evidence type="ECO:0000256" key="1">
    <source>
        <dbReference type="ARBA" id="ARBA00008131"/>
    </source>
</evidence>
<dbReference type="InterPro" id="IPR000926">
    <property type="entry name" value="RibA"/>
</dbReference>
<evidence type="ECO:0000259" key="6">
    <source>
        <dbReference type="Pfam" id="PF00925"/>
    </source>
</evidence>
<sequence length="520" mass="57590">MASSGLEDVKEALKVISQGQTKLMSAVESVMQRVAELEKAESETHQRPSSSVADGIKRTETPLAGGFTPSPSAVMPAEAGTQSPPPMAASPEFKSSFSSRVVLTTYPKQIGIKPLPLEWGAADPLQRGPVTVSRSPSTIGRRNAIGAHGGSYSIYYALALASRELRADHRPDFTNTEPAVNIGPFPQWSDPKKIVAMDPWGHLVPWIYKDIIQKENVDLRPTIAITKAHMKLPELEESVKSGRLVPDGKVCLNDQGELNVTKFAVEPVWYLPGVAERFGIDEGTLRRSLFEHTGGMYPELITRSDIKVFLPPIGGLTVYCFGDPARMSDPSKKLALRIHDECNGSDVFCSDICTCRPYLIFGIEEAVKEAQNGGSGVVIYFRKEGRALGEVTKKLTQTQYLVYNARKRGQDRASDYFKRTENIAGVKDMRFQALMPDILHWLGITKIDRMLSMSNMKHDAIVGQGIPIHERVELPESWIPADSRVEIDAKINAGYFTTGHRMTEEELKTVQGRIWEDIDH</sequence>
<dbReference type="EMBL" id="MU860025">
    <property type="protein sequence ID" value="KAK4241233.1"/>
    <property type="molecule type" value="Genomic_DNA"/>
</dbReference>
<dbReference type="PANTHER" id="PTHR47259:SF2">
    <property type="entry name" value="URACIL-REGULATED PROTEIN 1"/>
    <property type="match status" value="1"/>
</dbReference>
<gene>
    <name evidence="8" type="ORF">C8A03DRAFT_30574</name>
</gene>
<organism evidence="8 9">
    <name type="scientific">Achaetomium macrosporum</name>
    <dbReference type="NCBI Taxonomy" id="79813"/>
    <lineage>
        <taxon>Eukaryota</taxon>
        <taxon>Fungi</taxon>
        <taxon>Dikarya</taxon>
        <taxon>Ascomycota</taxon>
        <taxon>Pezizomycotina</taxon>
        <taxon>Sordariomycetes</taxon>
        <taxon>Sordariomycetidae</taxon>
        <taxon>Sordariales</taxon>
        <taxon>Chaetomiaceae</taxon>
        <taxon>Achaetomium</taxon>
    </lineage>
</organism>
<evidence type="ECO:0000256" key="2">
    <source>
        <dbReference type="ARBA" id="ARBA00022741"/>
    </source>
</evidence>
<dbReference type="GO" id="GO:0003935">
    <property type="term" value="F:GTP cyclohydrolase II activity"/>
    <property type="evidence" value="ECO:0007669"/>
    <property type="project" value="InterPro"/>
</dbReference>
<comment type="similarity">
    <text evidence="1">Belongs to the GTP cyclohydrolase II family.</text>
</comment>
<dbReference type="InterPro" id="IPR036144">
    <property type="entry name" value="RibA-like_sf"/>
</dbReference>
<protein>
    <submittedName>
        <fullName evidence="8">GTP cyclohydrolase N terminal-domain-containing protein</fullName>
    </submittedName>
</protein>
<keyword evidence="9" id="KW-1185">Reference proteome</keyword>
<feature type="domain" description="GTP cyclohydrolase N-terminal" evidence="7">
    <location>
        <begin position="100"/>
        <end position="292"/>
    </location>
</feature>
<feature type="domain" description="GTP cyclohydrolase II" evidence="6">
    <location>
        <begin position="331"/>
        <end position="472"/>
    </location>
</feature>
<dbReference type="CDD" id="cd00641">
    <property type="entry name" value="GTP_cyclohydro2"/>
    <property type="match status" value="1"/>
</dbReference>
<name>A0AAN7HF60_9PEZI</name>
<evidence type="ECO:0000313" key="8">
    <source>
        <dbReference type="EMBL" id="KAK4241233.1"/>
    </source>
</evidence>
<dbReference type="GO" id="GO:0005525">
    <property type="term" value="F:GTP binding"/>
    <property type="evidence" value="ECO:0007669"/>
    <property type="project" value="UniProtKB-KW"/>
</dbReference>
<reference evidence="8" key="1">
    <citation type="journal article" date="2023" name="Mol. Phylogenet. Evol.">
        <title>Genome-scale phylogeny and comparative genomics of the fungal order Sordariales.</title>
        <authorList>
            <person name="Hensen N."/>
            <person name="Bonometti L."/>
            <person name="Westerberg I."/>
            <person name="Brannstrom I.O."/>
            <person name="Guillou S."/>
            <person name="Cros-Aarteil S."/>
            <person name="Calhoun S."/>
            <person name="Haridas S."/>
            <person name="Kuo A."/>
            <person name="Mondo S."/>
            <person name="Pangilinan J."/>
            <person name="Riley R."/>
            <person name="LaButti K."/>
            <person name="Andreopoulos B."/>
            <person name="Lipzen A."/>
            <person name="Chen C."/>
            <person name="Yan M."/>
            <person name="Daum C."/>
            <person name="Ng V."/>
            <person name="Clum A."/>
            <person name="Steindorff A."/>
            <person name="Ohm R.A."/>
            <person name="Martin F."/>
            <person name="Silar P."/>
            <person name="Natvig D.O."/>
            <person name="Lalanne C."/>
            <person name="Gautier V."/>
            <person name="Ament-Velasquez S.L."/>
            <person name="Kruys A."/>
            <person name="Hutchinson M.I."/>
            <person name="Powell A.J."/>
            <person name="Barry K."/>
            <person name="Miller A.N."/>
            <person name="Grigoriev I.V."/>
            <person name="Debuchy R."/>
            <person name="Gladieux P."/>
            <person name="Hiltunen Thoren M."/>
            <person name="Johannesson H."/>
        </authorList>
    </citation>
    <scope>NUCLEOTIDE SEQUENCE</scope>
    <source>
        <strain evidence="8">CBS 532.94</strain>
    </source>
</reference>
<comment type="caution">
    <text evidence="8">The sequence shown here is derived from an EMBL/GenBank/DDBJ whole genome shotgun (WGS) entry which is preliminary data.</text>
</comment>
<keyword evidence="2" id="KW-0547">Nucleotide-binding</keyword>
<dbReference type="SUPFAM" id="SSF142695">
    <property type="entry name" value="RibA-like"/>
    <property type="match status" value="1"/>
</dbReference>
<dbReference type="InterPro" id="IPR032677">
    <property type="entry name" value="GTP_cyclohydro_II"/>
</dbReference>
<feature type="compositionally biased region" description="Basic and acidic residues" evidence="5">
    <location>
        <begin position="36"/>
        <end position="46"/>
    </location>
</feature>
<feature type="region of interest" description="Disordered" evidence="5">
    <location>
        <begin position="36"/>
        <end position="92"/>
    </location>
</feature>
<evidence type="ECO:0000313" key="9">
    <source>
        <dbReference type="Proteomes" id="UP001303760"/>
    </source>
</evidence>
<dbReference type="NCBIfam" id="NF005536">
    <property type="entry name" value="PRK07198.1"/>
    <property type="match status" value="1"/>
</dbReference>
<reference evidence="8" key="2">
    <citation type="submission" date="2023-05" db="EMBL/GenBank/DDBJ databases">
        <authorList>
            <consortium name="Lawrence Berkeley National Laboratory"/>
            <person name="Steindorff A."/>
            <person name="Hensen N."/>
            <person name="Bonometti L."/>
            <person name="Westerberg I."/>
            <person name="Brannstrom I.O."/>
            <person name="Guillou S."/>
            <person name="Cros-Aarteil S."/>
            <person name="Calhoun S."/>
            <person name="Haridas S."/>
            <person name="Kuo A."/>
            <person name="Mondo S."/>
            <person name="Pangilinan J."/>
            <person name="Riley R."/>
            <person name="Labutti K."/>
            <person name="Andreopoulos B."/>
            <person name="Lipzen A."/>
            <person name="Chen C."/>
            <person name="Yanf M."/>
            <person name="Daum C."/>
            <person name="Ng V."/>
            <person name="Clum A."/>
            <person name="Ohm R."/>
            <person name="Martin F."/>
            <person name="Silar P."/>
            <person name="Natvig D."/>
            <person name="Lalanne C."/>
            <person name="Gautier V."/>
            <person name="Ament-Velasquez S.L."/>
            <person name="Kruys A."/>
            <person name="Hutchinson M.I."/>
            <person name="Powell A.J."/>
            <person name="Barry K."/>
            <person name="Miller A.N."/>
            <person name="Grigoriev I.V."/>
            <person name="Debuchy R."/>
            <person name="Gladieux P."/>
            <person name="Thoren M.H."/>
            <person name="Johannesson H."/>
        </authorList>
    </citation>
    <scope>NUCLEOTIDE SEQUENCE</scope>
    <source>
        <strain evidence="8">CBS 532.94</strain>
    </source>
</reference>
<dbReference type="PANTHER" id="PTHR47259">
    <property type="match status" value="1"/>
</dbReference>